<feature type="transmembrane region" description="Helical" evidence="1">
    <location>
        <begin position="106"/>
        <end position="127"/>
    </location>
</feature>
<keyword evidence="3" id="KW-1185">Reference proteome</keyword>
<dbReference type="NCBIfam" id="TIGR02893">
    <property type="entry name" value="spore_yabQ"/>
    <property type="match status" value="1"/>
</dbReference>
<dbReference type="Pfam" id="PF09578">
    <property type="entry name" value="Spore_YabQ"/>
    <property type="match status" value="1"/>
</dbReference>
<name>A0ABT9LZP8_9BACL</name>
<feature type="transmembrane region" description="Helical" evidence="1">
    <location>
        <begin position="142"/>
        <end position="159"/>
    </location>
</feature>
<comment type="caution">
    <text evidence="2">The sequence shown here is derived from an EMBL/GenBank/DDBJ whole genome shotgun (WGS) entry which is preliminary data.</text>
</comment>
<proteinExistence type="predicted"/>
<dbReference type="Proteomes" id="UP001229209">
    <property type="component" value="Unassembled WGS sequence"/>
</dbReference>
<feature type="transmembrane region" description="Helical" evidence="1">
    <location>
        <begin position="37"/>
        <end position="56"/>
    </location>
</feature>
<evidence type="ECO:0000313" key="3">
    <source>
        <dbReference type="Proteomes" id="UP001229209"/>
    </source>
</evidence>
<dbReference type="RefSeq" id="WP_072873601.1">
    <property type="nucleotide sequence ID" value="NZ_JAURUO010000021.1"/>
</dbReference>
<protein>
    <submittedName>
        <fullName evidence="2">Spore cortex biosynthesis protein YabQ</fullName>
    </submittedName>
</protein>
<sequence length="195" mass="23231">MMNSSMYLFTISASGFLMGCVFDIYNTILSEHPLLRWLRTLADLLFWLVFAVWVYHFCLVTDEGRFRIYTLGILLFGYVVYRLTLRKLLLGSVALLVKLTRMIFRIVWRIVYAVVIWPLLACWRIVWRICSIAYSVLQKLENMLVTFLTFGLKILFWPLKRPWEKFKPMFLPFFGHWEGFWTKLSNMLKHPPNAA</sequence>
<feature type="transmembrane region" description="Helical" evidence="1">
    <location>
        <begin position="68"/>
        <end position="85"/>
    </location>
</feature>
<gene>
    <name evidence="2" type="ORF">J2S04_002733</name>
</gene>
<organism evidence="2 3">
    <name type="scientific">Alicyclobacillus tolerans</name>
    <dbReference type="NCBI Taxonomy" id="90970"/>
    <lineage>
        <taxon>Bacteria</taxon>
        <taxon>Bacillati</taxon>
        <taxon>Bacillota</taxon>
        <taxon>Bacilli</taxon>
        <taxon>Bacillales</taxon>
        <taxon>Alicyclobacillaceae</taxon>
        <taxon>Alicyclobacillus</taxon>
    </lineage>
</organism>
<keyword evidence="1" id="KW-0812">Transmembrane</keyword>
<feature type="transmembrane region" description="Helical" evidence="1">
    <location>
        <begin position="6"/>
        <end position="25"/>
    </location>
</feature>
<evidence type="ECO:0000313" key="2">
    <source>
        <dbReference type="EMBL" id="MDP9729759.1"/>
    </source>
</evidence>
<evidence type="ECO:0000256" key="1">
    <source>
        <dbReference type="SAM" id="Phobius"/>
    </source>
</evidence>
<dbReference type="EMBL" id="JAURUO010000021">
    <property type="protein sequence ID" value="MDP9729759.1"/>
    <property type="molecule type" value="Genomic_DNA"/>
</dbReference>
<keyword evidence="1" id="KW-0472">Membrane</keyword>
<reference evidence="2 3" key="1">
    <citation type="submission" date="2023-07" db="EMBL/GenBank/DDBJ databases">
        <title>Genomic Encyclopedia of Type Strains, Phase IV (KMG-IV): sequencing the most valuable type-strain genomes for metagenomic binning, comparative biology and taxonomic classification.</title>
        <authorList>
            <person name="Goeker M."/>
        </authorList>
    </citation>
    <scope>NUCLEOTIDE SEQUENCE [LARGE SCALE GENOMIC DNA]</scope>
    <source>
        <strain evidence="2 3">DSM 25924</strain>
    </source>
</reference>
<accession>A0ABT9LZP8</accession>
<dbReference type="InterPro" id="IPR019074">
    <property type="entry name" value="YabQ"/>
</dbReference>
<keyword evidence="1" id="KW-1133">Transmembrane helix</keyword>